<evidence type="ECO:0000256" key="2">
    <source>
        <dbReference type="ARBA" id="ARBA00022598"/>
    </source>
</evidence>
<dbReference type="Pfam" id="PF00425">
    <property type="entry name" value="Chorismate_bind"/>
    <property type="match status" value="1"/>
</dbReference>
<dbReference type="Pfam" id="PF00501">
    <property type="entry name" value="AMP-binding"/>
    <property type="match status" value="1"/>
</dbReference>
<reference evidence="6 7" key="1">
    <citation type="submission" date="2013-07" db="EMBL/GenBank/DDBJ databases">
        <title>Comparative Genomic and Metabolomic Analysis of Twelve Strains of Pseudoalteromonas luteoviolacea.</title>
        <authorList>
            <person name="Vynne N.G."/>
            <person name="Mansson M."/>
            <person name="Gram L."/>
        </authorList>
    </citation>
    <scope>NUCLEOTIDE SEQUENCE [LARGE SCALE GENOMIC DNA]</scope>
    <source>
        <strain evidence="6 7">DSM 6061</strain>
    </source>
</reference>
<dbReference type="PRINTS" id="PR00095">
    <property type="entry name" value="ANTSNTHASEI"/>
</dbReference>
<dbReference type="Pfam" id="PF13193">
    <property type="entry name" value="AMP-binding_C"/>
    <property type="match status" value="1"/>
</dbReference>
<dbReference type="InterPro" id="IPR019999">
    <property type="entry name" value="Anth_synth_I-like"/>
</dbReference>
<dbReference type="InterPro" id="IPR015890">
    <property type="entry name" value="Chorismate_C"/>
</dbReference>
<organism evidence="6 7">
    <name type="scientific">Pseudoalteromonas luteoviolacea DSM 6061</name>
    <dbReference type="NCBI Taxonomy" id="1365250"/>
    <lineage>
        <taxon>Bacteria</taxon>
        <taxon>Pseudomonadati</taxon>
        <taxon>Pseudomonadota</taxon>
        <taxon>Gammaproteobacteria</taxon>
        <taxon>Alteromonadales</taxon>
        <taxon>Pseudoalteromonadaceae</taxon>
        <taxon>Pseudoalteromonas</taxon>
    </lineage>
</organism>
<feature type="domain" description="AMP-binding enzyme C-terminal" evidence="5">
    <location>
        <begin position="450"/>
        <end position="524"/>
    </location>
</feature>
<protein>
    <recommendedName>
        <fullName evidence="8">Salicylate synthase</fullName>
    </recommendedName>
</protein>
<evidence type="ECO:0000313" key="7">
    <source>
        <dbReference type="Proteomes" id="UP000076643"/>
    </source>
</evidence>
<comment type="caution">
    <text evidence="6">The sequence shown here is derived from an EMBL/GenBank/DDBJ whole genome shotgun (WGS) entry which is preliminary data.</text>
</comment>
<dbReference type="Gene3D" id="3.60.120.10">
    <property type="entry name" value="Anthranilate synthase"/>
    <property type="match status" value="1"/>
</dbReference>
<dbReference type="InterPro" id="IPR005801">
    <property type="entry name" value="ADC_synthase"/>
</dbReference>
<dbReference type="AlphaFoldDB" id="A0A166VV99"/>
<dbReference type="PATRIC" id="fig|1365250.3.peg.3671"/>
<dbReference type="InterPro" id="IPR045851">
    <property type="entry name" value="AMP-bd_C_sf"/>
</dbReference>
<dbReference type="PANTHER" id="PTHR43767:SF1">
    <property type="entry name" value="NONRIBOSOMAL PEPTIDE SYNTHASE PES1 (EUROFUNG)-RELATED"/>
    <property type="match status" value="1"/>
</dbReference>
<evidence type="ECO:0008006" key="8">
    <source>
        <dbReference type="Google" id="ProtNLM"/>
    </source>
</evidence>
<dbReference type="GO" id="GO:0016833">
    <property type="term" value="F:oxo-acid-lyase activity"/>
    <property type="evidence" value="ECO:0007669"/>
    <property type="project" value="InterPro"/>
</dbReference>
<dbReference type="NCBIfam" id="TIGR03494">
    <property type="entry name" value="salicyl_syn"/>
    <property type="match status" value="1"/>
</dbReference>
<dbReference type="PROSITE" id="PS00455">
    <property type="entry name" value="AMP_BINDING"/>
    <property type="match status" value="1"/>
</dbReference>
<evidence type="ECO:0000259" key="4">
    <source>
        <dbReference type="Pfam" id="PF00501"/>
    </source>
</evidence>
<gene>
    <name evidence="6" type="ORF">N475_19840</name>
</gene>
<proteinExistence type="predicted"/>
<dbReference type="InterPro" id="IPR025110">
    <property type="entry name" value="AMP-bd_C"/>
</dbReference>
<feature type="domain" description="AMP-dependent synthetase/ligase" evidence="4">
    <location>
        <begin position="39"/>
        <end position="399"/>
    </location>
</feature>
<dbReference type="Gene3D" id="3.30.300.30">
    <property type="match status" value="1"/>
</dbReference>
<dbReference type="Gene3D" id="3.40.50.12780">
    <property type="entry name" value="N-terminal domain of ligase-like"/>
    <property type="match status" value="1"/>
</dbReference>
<dbReference type="PANTHER" id="PTHR43767">
    <property type="entry name" value="LONG-CHAIN-FATTY-ACID--COA LIGASE"/>
    <property type="match status" value="1"/>
</dbReference>
<keyword evidence="7" id="KW-1185">Reference proteome</keyword>
<dbReference type="InterPro" id="IPR019996">
    <property type="entry name" value="Salicylate_synthase"/>
</dbReference>
<keyword evidence="2" id="KW-0436">Ligase</keyword>
<dbReference type="GO" id="GO:0016878">
    <property type="term" value="F:acid-thiol ligase activity"/>
    <property type="evidence" value="ECO:0007669"/>
    <property type="project" value="UniProtKB-ARBA"/>
</dbReference>
<dbReference type="EMBL" id="AUYB01000121">
    <property type="protein sequence ID" value="KZN33825.1"/>
    <property type="molecule type" value="Genomic_DNA"/>
</dbReference>
<evidence type="ECO:0000259" key="3">
    <source>
        <dbReference type="Pfam" id="PF00425"/>
    </source>
</evidence>
<dbReference type="FunFam" id="2.30.38.10:FF:000003">
    <property type="entry name" value="Vibriobactin-specific 2,3-dihydroxybenzoate-AMP ligase"/>
    <property type="match status" value="1"/>
</dbReference>
<dbReference type="InterPro" id="IPR042099">
    <property type="entry name" value="ANL_N_sf"/>
</dbReference>
<evidence type="ECO:0000256" key="1">
    <source>
        <dbReference type="ARBA" id="ARBA00004924"/>
    </source>
</evidence>
<dbReference type="SUPFAM" id="SSF56322">
    <property type="entry name" value="ADC synthase"/>
    <property type="match status" value="1"/>
</dbReference>
<evidence type="ECO:0000259" key="5">
    <source>
        <dbReference type="Pfam" id="PF13193"/>
    </source>
</evidence>
<comment type="pathway">
    <text evidence="1">Siderophore biosynthesis.</text>
</comment>
<dbReference type="SUPFAM" id="SSF56801">
    <property type="entry name" value="Acetyl-CoA synthetase-like"/>
    <property type="match status" value="1"/>
</dbReference>
<sequence length="998" mass="110207">MKTTPDTPVRPRAEQDLYIEQNYWQQQCLGSLLSIWRTHFPNNVALIEEDTALTYTQLEQHVLQRSAGLQQLGLKAGDHVMVQLPNSLDFVISCFAMFQLGVIPILAMPAQRESDIAALCELSNPVAYIVPNSYLGHDYIAMAERIVSASASIEHVLVSGDMPTGSSFTELSQLDSSTPLQTPSIDPSSTALMLLSGGTTGTPKLIPRSHNDYYFNAKASAELCQLGEKTTYLAVLPIAHNFPLACPGIIGTLSQGGKVVLCPAPGPDEAFPLIEQHKVTHTALVPALTKLWLEAKQWDDTDISSLQLLQVGGAKFSPEQAQQVPDVLGCQLQQVFGMAEGLLCFTRLDDPQSEVAHTQGRPLCDLDQIRIVDEQDNPVAQGEIGELQTKGPYTIAGYYNAQAHNQTAFTTDGFYRTGDLVRKNQAGNLIVEGRIKEQINRAGEKIAVAEIEQRLLAHPNINEAILVPVPDAHLGERSCACIISSQPVSLKEVHQLLKEQQVARFKYPDQIISLSFWPLTAVGKINKTALAKRAEEEYVETTMNNVQTVPYFEKTISIQSAPAQLAPSISELSNNPFKAVYESKSAWSVGIGKVAELYSDGCEITLQQNEKTTQFSGESFPCLMAQALQSIQFDNWRLYGVAKFELASVFHGIQARTEHDKSLQLFVPEQEVRLESNQAILRALNESDLKTLEALVVKADTSCVQADSIAALEPLQTPQINTQYKDEYKTSVAKAIEEICNKQYQKVILSRRIHVPDSICLNKSFRFGRLNNSPARSFLYQLNDFSVAGFSPETLLEASSTGYISTQPLAGTRALGNSPQEEQQLREELLNDTKEIAEHAVSVKLAQEELEQICEPSSISVSEFMAVRRRGSVQHLASRVCGQLSINKNPWHAFQALFPAVTASGIPKREAIEAILRLEPNRRDWYSGCVMIVDSDGFMDSALVLRSIYRANNRTWLQAGAGVIDQSKPERELTETIEKLSCIANYLIDDTALEEVES</sequence>
<dbReference type="FunFam" id="3.40.50.980:FF:000003">
    <property type="entry name" value="Vibriobactin-specific 2,3-dihydroxybenzoate-AMP ligase"/>
    <property type="match status" value="1"/>
</dbReference>
<dbReference type="GO" id="GO:0008909">
    <property type="term" value="F:isochorismate synthase activity"/>
    <property type="evidence" value="ECO:0007669"/>
    <property type="project" value="InterPro"/>
</dbReference>
<evidence type="ECO:0000313" key="6">
    <source>
        <dbReference type="EMBL" id="KZN33825.1"/>
    </source>
</evidence>
<dbReference type="InterPro" id="IPR000873">
    <property type="entry name" value="AMP-dep_synth/lig_dom"/>
</dbReference>
<name>A0A166VV99_9GAMM</name>
<dbReference type="InterPro" id="IPR050237">
    <property type="entry name" value="ATP-dep_AMP-bd_enzyme"/>
</dbReference>
<dbReference type="RefSeq" id="WP_063365682.1">
    <property type="nucleotide sequence ID" value="NZ_AQHB01000049.1"/>
</dbReference>
<accession>A0A166VV99</accession>
<dbReference type="InterPro" id="IPR020845">
    <property type="entry name" value="AMP-binding_CS"/>
</dbReference>
<feature type="domain" description="Chorismate-utilising enzyme C-terminal" evidence="3">
    <location>
        <begin position="725"/>
        <end position="979"/>
    </location>
</feature>
<dbReference type="Proteomes" id="UP000076643">
    <property type="component" value="Unassembled WGS sequence"/>
</dbReference>